<reference evidence="2 3" key="1">
    <citation type="journal article" date="2019" name="Sci. Rep.">
        <title>Orb-weaving spider Araneus ventricosus genome elucidates the spidroin gene catalogue.</title>
        <authorList>
            <person name="Kono N."/>
            <person name="Nakamura H."/>
            <person name="Ohtoshi R."/>
            <person name="Moran D.A.P."/>
            <person name="Shinohara A."/>
            <person name="Yoshida Y."/>
            <person name="Fujiwara M."/>
            <person name="Mori M."/>
            <person name="Tomita M."/>
            <person name="Arakawa K."/>
        </authorList>
    </citation>
    <scope>NUCLEOTIDE SEQUENCE [LARGE SCALE GENOMIC DNA]</scope>
</reference>
<keyword evidence="3" id="KW-1185">Reference proteome</keyword>
<evidence type="ECO:0000313" key="2">
    <source>
        <dbReference type="EMBL" id="GBO29757.1"/>
    </source>
</evidence>
<sequence length="136" mass="14715">MIYRCVCDGALLFASRPVGASGSAGGADDLELRASIVEAPSQPQGAQSQALHLLLDVDAPHALWRARNSPKECYDAILQLTKGASLAKDWLNSRGQKNARNQSPELDRRDSDFQSSSIIRSRSHLPSFSPSSLLKP</sequence>
<accession>A0A4Y2W160</accession>
<feature type="compositionally biased region" description="Low complexity" evidence="1">
    <location>
        <begin position="124"/>
        <end position="136"/>
    </location>
</feature>
<evidence type="ECO:0000256" key="1">
    <source>
        <dbReference type="SAM" id="MobiDB-lite"/>
    </source>
</evidence>
<comment type="caution">
    <text evidence="2">The sequence shown here is derived from an EMBL/GenBank/DDBJ whole genome shotgun (WGS) entry which is preliminary data.</text>
</comment>
<gene>
    <name evidence="2" type="ORF">AVEN_206373_1</name>
</gene>
<feature type="compositionally biased region" description="Polar residues" evidence="1">
    <location>
        <begin position="93"/>
        <end position="104"/>
    </location>
</feature>
<protein>
    <submittedName>
        <fullName evidence="2">Uncharacterized protein</fullName>
    </submittedName>
</protein>
<proteinExistence type="predicted"/>
<name>A0A4Y2W160_ARAVE</name>
<dbReference type="AlphaFoldDB" id="A0A4Y2W160"/>
<dbReference type="EMBL" id="BGPR01052928">
    <property type="protein sequence ID" value="GBO29757.1"/>
    <property type="molecule type" value="Genomic_DNA"/>
</dbReference>
<dbReference type="Proteomes" id="UP000499080">
    <property type="component" value="Unassembled WGS sequence"/>
</dbReference>
<evidence type="ECO:0000313" key="3">
    <source>
        <dbReference type="Proteomes" id="UP000499080"/>
    </source>
</evidence>
<feature type="region of interest" description="Disordered" evidence="1">
    <location>
        <begin position="91"/>
        <end position="136"/>
    </location>
</feature>
<organism evidence="2 3">
    <name type="scientific">Araneus ventricosus</name>
    <name type="common">Orbweaver spider</name>
    <name type="synonym">Epeira ventricosa</name>
    <dbReference type="NCBI Taxonomy" id="182803"/>
    <lineage>
        <taxon>Eukaryota</taxon>
        <taxon>Metazoa</taxon>
        <taxon>Ecdysozoa</taxon>
        <taxon>Arthropoda</taxon>
        <taxon>Chelicerata</taxon>
        <taxon>Arachnida</taxon>
        <taxon>Araneae</taxon>
        <taxon>Araneomorphae</taxon>
        <taxon>Entelegynae</taxon>
        <taxon>Araneoidea</taxon>
        <taxon>Araneidae</taxon>
        <taxon>Araneus</taxon>
    </lineage>
</organism>